<organism evidence="1 2">
    <name type="scientific">Camellia lanceoleosa</name>
    <dbReference type="NCBI Taxonomy" id="1840588"/>
    <lineage>
        <taxon>Eukaryota</taxon>
        <taxon>Viridiplantae</taxon>
        <taxon>Streptophyta</taxon>
        <taxon>Embryophyta</taxon>
        <taxon>Tracheophyta</taxon>
        <taxon>Spermatophyta</taxon>
        <taxon>Magnoliopsida</taxon>
        <taxon>eudicotyledons</taxon>
        <taxon>Gunneridae</taxon>
        <taxon>Pentapetalae</taxon>
        <taxon>asterids</taxon>
        <taxon>Ericales</taxon>
        <taxon>Theaceae</taxon>
        <taxon>Camellia</taxon>
    </lineage>
</organism>
<accession>A0ACC0I1N0</accession>
<gene>
    <name evidence="1" type="ORF">LOK49_LG04G00115</name>
</gene>
<evidence type="ECO:0000313" key="2">
    <source>
        <dbReference type="Proteomes" id="UP001060215"/>
    </source>
</evidence>
<proteinExistence type="predicted"/>
<evidence type="ECO:0000313" key="1">
    <source>
        <dbReference type="EMBL" id="KAI8019570.1"/>
    </source>
</evidence>
<name>A0ACC0I1N0_9ERIC</name>
<comment type="caution">
    <text evidence="1">The sequence shown here is derived from an EMBL/GenBank/DDBJ whole genome shotgun (WGS) entry which is preliminary data.</text>
</comment>
<sequence length="141" mass="14822">MEPLLIASTFIMSSCAWRDAIASRITSFGKPPTPRAAHVATVVGAMVVIQVFVNARLHVSGGALGGGRMVEDLSSVAKSCKCSLHECCSPNSTKNMFGGNGDRAEEDIAEVKGALQNEVADHGDRANLQRDDMEINGFSGG</sequence>
<dbReference type="Proteomes" id="UP001060215">
    <property type="component" value="Chromosome 2"/>
</dbReference>
<keyword evidence="2" id="KW-1185">Reference proteome</keyword>
<reference evidence="1 2" key="1">
    <citation type="journal article" date="2022" name="Plant J.">
        <title>Chromosome-level genome of Camellia lanceoleosa provides a valuable resource for understanding genome evolution and self-incompatibility.</title>
        <authorList>
            <person name="Gong W."/>
            <person name="Xiao S."/>
            <person name="Wang L."/>
            <person name="Liao Z."/>
            <person name="Chang Y."/>
            <person name="Mo W."/>
            <person name="Hu G."/>
            <person name="Li W."/>
            <person name="Zhao G."/>
            <person name="Zhu H."/>
            <person name="Hu X."/>
            <person name="Ji K."/>
            <person name="Xiang X."/>
            <person name="Song Q."/>
            <person name="Yuan D."/>
            <person name="Jin S."/>
            <person name="Zhang L."/>
        </authorList>
    </citation>
    <scope>NUCLEOTIDE SEQUENCE [LARGE SCALE GENOMIC DNA]</scope>
    <source>
        <strain evidence="1">SQ_2022a</strain>
    </source>
</reference>
<protein>
    <submittedName>
        <fullName evidence="1">Uncharacterized protein</fullName>
    </submittedName>
</protein>
<dbReference type="EMBL" id="CM045759">
    <property type="protein sequence ID" value="KAI8019570.1"/>
    <property type="molecule type" value="Genomic_DNA"/>
</dbReference>